<feature type="transmembrane region" description="Helical" evidence="1">
    <location>
        <begin position="119"/>
        <end position="140"/>
    </location>
</feature>
<keyword evidence="3" id="KW-1185">Reference proteome</keyword>
<keyword evidence="1" id="KW-0472">Membrane</keyword>
<dbReference type="Proteomes" id="UP000289738">
    <property type="component" value="Chromosome B01"/>
</dbReference>
<proteinExistence type="predicted"/>
<dbReference type="EMBL" id="SDMP01000011">
    <property type="protein sequence ID" value="RYR28476.1"/>
    <property type="molecule type" value="Genomic_DNA"/>
</dbReference>
<sequence>MKKRKILWKKWDSVLAHILKMNISHKLLRKLIRCYDAYHGCLDTLYDKIYIIPAKIRDARCINFGRDCFPEKIVYKKQSEKENEIIDSFKGATLASLTKSVIDMSAEEEENWLKFKRTFFIFIQKCFLLPTIVSTVSPIYKTPALHVDTV</sequence>
<gene>
    <name evidence="2" type="ORF">Ahy_B01g052610</name>
</gene>
<name>A0A445APX2_ARAHY</name>
<protein>
    <submittedName>
        <fullName evidence="2">Uncharacterized protein</fullName>
    </submittedName>
</protein>
<organism evidence="2 3">
    <name type="scientific">Arachis hypogaea</name>
    <name type="common">Peanut</name>
    <dbReference type="NCBI Taxonomy" id="3818"/>
    <lineage>
        <taxon>Eukaryota</taxon>
        <taxon>Viridiplantae</taxon>
        <taxon>Streptophyta</taxon>
        <taxon>Embryophyta</taxon>
        <taxon>Tracheophyta</taxon>
        <taxon>Spermatophyta</taxon>
        <taxon>Magnoliopsida</taxon>
        <taxon>eudicotyledons</taxon>
        <taxon>Gunneridae</taxon>
        <taxon>Pentapetalae</taxon>
        <taxon>rosids</taxon>
        <taxon>fabids</taxon>
        <taxon>Fabales</taxon>
        <taxon>Fabaceae</taxon>
        <taxon>Papilionoideae</taxon>
        <taxon>50 kb inversion clade</taxon>
        <taxon>dalbergioids sensu lato</taxon>
        <taxon>Dalbergieae</taxon>
        <taxon>Pterocarpus clade</taxon>
        <taxon>Arachis</taxon>
    </lineage>
</organism>
<keyword evidence="1" id="KW-1133">Transmembrane helix</keyword>
<evidence type="ECO:0000313" key="3">
    <source>
        <dbReference type="Proteomes" id="UP000289738"/>
    </source>
</evidence>
<keyword evidence="1" id="KW-0812">Transmembrane</keyword>
<dbReference type="AlphaFoldDB" id="A0A445APX2"/>
<comment type="caution">
    <text evidence="2">The sequence shown here is derived from an EMBL/GenBank/DDBJ whole genome shotgun (WGS) entry which is preliminary data.</text>
</comment>
<evidence type="ECO:0000256" key="1">
    <source>
        <dbReference type="SAM" id="Phobius"/>
    </source>
</evidence>
<accession>A0A445APX2</accession>
<reference evidence="2 3" key="1">
    <citation type="submission" date="2019-01" db="EMBL/GenBank/DDBJ databases">
        <title>Sequencing of cultivated peanut Arachis hypogaea provides insights into genome evolution and oil improvement.</title>
        <authorList>
            <person name="Chen X."/>
        </authorList>
    </citation>
    <scope>NUCLEOTIDE SEQUENCE [LARGE SCALE GENOMIC DNA]</scope>
    <source>
        <strain evidence="3">cv. Fuhuasheng</strain>
        <tissue evidence="2">Leaves</tissue>
    </source>
</reference>
<evidence type="ECO:0000313" key="2">
    <source>
        <dbReference type="EMBL" id="RYR28476.1"/>
    </source>
</evidence>